<dbReference type="Pfam" id="PF07883">
    <property type="entry name" value="Cupin_2"/>
    <property type="match status" value="1"/>
</dbReference>
<evidence type="ECO:0000313" key="3">
    <source>
        <dbReference type="Proteomes" id="UP000186559"/>
    </source>
</evidence>
<sequence>MTISKTATVAIMAAGLGLVAGVGLAKMSGPSEHKGLTVEALGKIGEEMISRQTGLDGYMMQLREITIAPGGQIAQHSHETRPGLVKVVSGEWVEGTPDGESTYAADGLDGILEDGDTTHWFYNRGDTPATAIVCDLNPTG</sequence>
<dbReference type="Gene3D" id="2.60.120.10">
    <property type="entry name" value="Jelly Rolls"/>
    <property type="match status" value="1"/>
</dbReference>
<dbReference type="OrthoDB" id="8561853at2"/>
<proteinExistence type="predicted"/>
<reference evidence="2 3" key="1">
    <citation type="submission" date="2016-03" db="EMBL/GenBank/DDBJ databases">
        <title>Deep-sea bacteria in the southern Pacific.</title>
        <authorList>
            <person name="Tang K."/>
        </authorList>
    </citation>
    <scope>NUCLEOTIDE SEQUENCE [LARGE SCALE GENOMIC DNA]</scope>
    <source>
        <strain evidence="2 3">JLT2016</strain>
    </source>
</reference>
<evidence type="ECO:0000259" key="1">
    <source>
        <dbReference type="Pfam" id="PF07883"/>
    </source>
</evidence>
<keyword evidence="3" id="KW-1185">Reference proteome</keyword>
<dbReference type="KEGG" id="tpro:Ga0080559_TMP1547"/>
<organism evidence="2 3">
    <name type="scientific">Salipiger profundus</name>
    <dbReference type="NCBI Taxonomy" id="1229727"/>
    <lineage>
        <taxon>Bacteria</taxon>
        <taxon>Pseudomonadati</taxon>
        <taxon>Pseudomonadota</taxon>
        <taxon>Alphaproteobacteria</taxon>
        <taxon>Rhodobacterales</taxon>
        <taxon>Roseobacteraceae</taxon>
        <taxon>Salipiger</taxon>
    </lineage>
</organism>
<dbReference type="InterPro" id="IPR013096">
    <property type="entry name" value="Cupin_2"/>
</dbReference>
<accession>A0A1U7D2K3</accession>
<dbReference type="InterPro" id="IPR011051">
    <property type="entry name" value="RmlC_Cupin_sf"/>
</dbReference>
<gene>
    <name evidence="2" type="ORF">Ga0080559_TMP1547</name>
</gene>
<protein>
    <submittedName>
        <fullName evidence="2">Cupin domain-containing protein</fullName>
    </submittedName>
</protein>
<dbReference type="SUPFAM" id="SSF51182">
    <property type="entry name" value="RmlC-like cupins"/>
    <property type="match status" value="1"/>
</dbReference>
<dbReference type="InterPro" id="IPR014710">
    <property type="entry name" value="RmlC-like_jellyroll"/>
</dbReference>
<evidence type="ECO:0000313" key="2">
    <source>
        <dbReference type="EMBL" id="APX22343.1"/>
    </source>
</evidence>
<feature type="domain" description="Cupin type-2" evidence="1">
    <location>
        <begin position="65"/>
        <end position="133"/>
    </location>
</feature>
<dbReference type="AlphaFoldDB" id="A0A1U7D2K3"/>
<dbReference type="Proteomes" id="UP000186559">
    <property type="component" value="Chromosome"/>
</dbReference>
<dbReference type="EMBL" id="CP014796">
    <property type="protein sequence ID" value="APX22343.1"/>
    <property type="molecule type" value="Genomic_DNA"/>
</dbReference>
<dbReference type="RefSeq" id="WP_017468349.1">
    <property type="nucleotide sequence ID" value="NZ_BMEW01000011.1"/>
</dbReference>
<name>A0A1U7D2K3_9RHOB</name>